<dbReference type="EMBL" id="FNRF01000004">
    <property type="protein sequence ID" value="SEA74622.1"/>
    <property type="molecule type" value="Genomic_DNA"/>
</dbReference>
<dbReference type="CDD" id="cd03357">
    <property type="entry name" value="LbH_MAT_GAT"/>
    <property type="match status" value="1"/>
</dbReference>
<dbReference type="EC" id="2.3.1.-" evidence="5"/>
<dbReference type="Proteomes" id="UP000182257">
    <property type="component" value="Unassembled WGS sequence"/>
</dbReference>
<dbReference type="AlphaFoldDB" id="A0A1H4DR03"/>
<dbReference type="InterPro" id="IPR024688">
    <property type="entry name" value="Mac_dom"/>
</dbReference>
<dbReference type="GO" id="GO:0008870">
    <property type="term" value="F:galactoside O-acetyltransferase activity"/>
    <property type="evidence" value="ECO:0007669"/>
    <property type="project" value="TreeGrafter"/>
</dbReference>
<dbReference type="Pfam" id="PF14602">
    <property type="entry name" value="Hexapep_2"/>
    <property type="match status" value="1"/>
</dbReference>
<dbReference type="Pfam" id="PF12464">
    <property type="entry name" value="Mac"/>
    <property type="match status" value="1"/>
</dbReference>
<accession>A0A1H4DR03</accession>
<dbReference type="FunFam" id="2.160.10.10:FF:000008">
    <property type="entry name" value="Maltose O-acetyltransferase"/>
    <property type="match status" value="1"/>
</dbReference>
<dbReference type="OrthoDB" id="9812571at2"/>
<proteinExistence type="inferred from homology"/>
<comment type="similarity">
    <text evidence="1 5">Belongs to the transferase hexapeptide repeat family.</text>
</comment>
<organism evidence="7 8">
    <name type="scientific">Xylanibacter ruminicola</name>
    <name type="common">Prevotella ruminicola</name>
    <dbReference type="NCBI Taxonomy" id="839"/>
    <lineage>
        <taxon>Bacteria</taxon>
        <taxon>Pseudomonadati</taxon>
        <taxon>Bacteroidota</taxon>
        <taxon>Bacteroidia</taxon>
        <taxon>Bacteroidales</taxon>
        <taxon>Prevotellaceae</taxon>
        <taxon>Xylanibacter</taxon>
    </lineage>
</organism>
<dbReference type="InterPro" id="IPR018357">
    <property type="entry name" value="Hexapep_transf_CS"/>
</dbReference>
<gene>
    <name evidence="7" type="ORF">SAMN05216462_2455</name>
</gene>
<evidence type="ECO:0000313" key="7">
    <source>
        <dbReference type="EMBL" id="SEA74622.1"/>
    </source>
</evidence>
<evidence type="ECO:0000259" key="6">
    <source>
        <dbReference type="SMART" id="SM01266"/>
    </source>
</evidence>
<dbReference type="SMART" id="SM01266">
    <property type="entry name" value="Mac"/>
    <property type="match status" value="1"/>
</dbReference>
<dbReference type="InterPro" id="IPR001451">
    <property type="entry name" value="Hexapep"/>
</dbReference>
<dbReference type="Gene3D" id="2.160.10.10">
    <property type="entry name" value="Hexapeptide repeat proteins"/>
    <property type="match status" value="1"/>
</dbReference>
<dbReference type="Pfam" id="PF00132">
    <property type="entry name" value="Hexapep"/>
    <property type="match status" value="1"/>
</dbReference>
<keyword evidence="2 5" id="KW-0808">Transferase</keyword>
<dbReference type="SUPFAM" id="SSF51161">
    <property type="entry name" value="Trimeric LpxA-like enzymes"/>
    <property type="match status" value="1"/>
</dbReference>
<feature type="domain" description="Maltose/galactoside acetyltransferase" evidence="6">
    <location>
        <begin position="5"/>
        <end position="59"/>
    </location>
</feature>
<dbReference type="PANTHER" id="PTHR43017:SF1">
    <property type="entry name" value="ACETYLTRANSFERASE YJL218W-RELATED"/>
    <property type="match status" value="1"/>
</dbReference>
<evidence type="ECO:0000256" key="3">
    <source>
        <dbReference type="ARBA" id="ARBA00022737"/>
    </source>
</evidence>
<evidence type="ECO:0000313" key="8">
    <source>
        <dbReference type="Proteomes" id="UP000182257"/>
    </source>
</evidence>
<reference evidence="7 8" key="1">
    <citation type="submission" date="2016-10" db="EMBL/GenBank/DDBJ databases">
        <authorList>
            <person name="de Groot N.N."/>
        </authorList>
    </citation>
    <scope>NUCLEOTIDE SEQUENCE [LARGE SCALE GENOMIC DNA]</scope>
    <source>
        <strain evidence="7 8">D31d</strain>
    </source>
</reference>
<name>A0A1H4DR03_XYLRU</name>
<dbReference type="InterPro" id="IPR039369">
    <property type="entry name" value="LacA-like"/>
</dbReference>
<dbReference type="RefSeq" id="WP_074761764.1">
    <property type="nucleotide sequence ID" value="NZ_FNRF01000004.1"/>
</dbReference>
<evidence type="ECO:0000256" key="2">
    <source>
        <dbReference type="ARBA" id="ARBA00022679"/>
    </source>
</evidence>
<dbReference type="PANTHER" id="PTHR43017">
    <property type="entry name" value="GALACTOSIDE O-ACETYLTRANSFERASE"/>
    <property type="match status" value="1"/>
</dbReference>
<sequence length="189" mass="20779">MKTEKEKMLIGEMYSAVDPQLIEELTEVKEIIHDYNLLRPSEQQKAREILRGLLGHIADDDILINQPFYCDYGKQISVGKRFFANFNFTVLDEAPVTIGDDCFIGPNVSIYTACHSTDPVERNSRREWAEPVSIGNNVWIGGSVTILPGVTIGDNVTIGAGSVVAKDIPSNSIAVGNPCKVIKKLESAL</sequence>
<evidence type="ECO:0000256" key="1">
    <source>
        <dbReference type="ARBA" id="ARBA00007274"/>
    </source>
</evidence>
<evidence type="ECO:0000256" key="5">
    <source>
        <dbReference type="RuleBase" id="RU367021"/>
    </source>
</evidence>
<dbReference type="PROSITE" id="PS00101">
    <property type="entry name" value="HEXAPEP_TRANSFERASES"/>
    <property type="match status" value="1"/>
</dbReference>
<dbReference type="InterPro" id="IPR011004">
    <property type="entry name" value="Trimer_LpxA-like_sf"/>
</dbReference>
<evidence type="ECO:0000256" key="4">
    <source>
        <dbReference type="ARBA" id="ARBA00023315"/>
    </source>
</evidence>
<protein>
    <recommendedName>
        <fullName evidence="5">Acetyltransferase</fullName>
        <ecNumber evidence="5">2.3.1.-</ecNumber>
    </recommendedName>
</protein>
<keyword evidence="3" id="KW-0677">Repeat</keyword>
<keyword evidence="4 5" id="KW-0012">Acyltransferase</keyword>